<organism evidence="1">
    <name type="scientific">marine sediment metagenome</name>
    <dbReference type="NCBI Taxonomy" id="412755"/>
    <lineage>
        <taxon>unclassified sequences</taxon>
        <taxon>metagenomes</taxon>
        <taxon>ecological metagenomes</taxon>
    </lineage>
</organism>
<gene>
    <name evidence="1" type="ORF">LCGC14_2560080</name>
</gene>
<accession>A0A0F9AK92</accession>
<reference evidence="1" key="1">
    <citation type="journal article" date="2015" name="Nature">
        <title>Complex archaea that bridge the gap between prokaryotes and eukaryotes.</title>
        <authorList>
            <person name="Spang A."/>
            <person name="Saw J.H."/>
            <person name="Jorgensen S.L."/>
            <person name="Zaremba-Niedzwiedzka K."/>
            <person name="Martijn J."/>
            <person name="Lind A.E."/>
            <person name="van Eijk R."/>
            <person name="Schleper C."/>
            <person name="Guy L."/>
            <person name="Ettema T.J."/>
        </authorList>
    </citation>
    <scope>NUCLEOTIDE SEQUENCE</scope>
</reference>
<sequence>MGWQCWFSPHRWEYVGTKRQHSLARVCRKCSRHERASYDMSYGTTTWWHIRR</sequence>
<dbReference type="EMBL" id="LAZR01042236">
    <property type="protein sequence ID" value="KKL10014.1"/>
    <property type="molecule type" value="Genomic_DNA"/>
</dbReference>
<dbReference type="AlphaFoldDB" id="A0A0F9AK92"/>
<evidence type="ECO:0000313" key="1">
    <source>
        <dbReference type="EMBL" id="KKL10014.1"/>
    </source>
</evidence>
<proteinExistence type="predicted"/>
<name>A0A0F9AK92_9ZZZZ</name>
<protein>
    <submittedName>
        <fullName evidence="1">Uncharacterized protein</fullName>
    </submittedName>
</protein>
<comment type="caution">
    <text evidence="1">The sequence shown here is derived from an EMBL/GenBank/DDBJ whole genome shotgun (WGS) entry which is preliminary data.</text>
</comment>